<gene>
    <name evidence="1" type="ORF">SAMN05421644_10959</name>
</gene>
<evidence type="ECO:0000313" key="2">
    <source>
        <dbReference type="Proteomes" id="UP000198672"/>
    </source>
</evidence>
<dbReference type="RefSeq" id="WP_091332627.1">
    <property type="nucleotide sequence ID" value="NZ_FNOW01000009.1"/>
</dbReference>
<organism evidence="1 2">
    <name type="scientific">Allochromatium warmingii</name>
    <name type="common">Chromatium warmingii</name>
    <dbReference type="NCBI Taxonomy" id="61595"/>
    <lineage>
        <taxon>Bacteria</taxon>
        <taxon>Pseudomonadati</taxon>
        <taxon>Pseudomonadota</taxon>
        <taxon>Gammaproteobacteria</taxon>
        <taxon>Chromatiales</taxon>
        <taxon>Chromatiaceae</taxon>
        <taxon>Allochromatium</taxon>
    </lineage>
</organism>
<dbReference type="STRING" id="61595.SAMN05421644_10959"/>
<proteinExistence type="predicted"/>
<dbReference type="EMBL" id="FNOW01000009">
    <property type="protein sequence ID" value="SDX67986.1"/>
    <property type="molecule type" value="Genomic_DNA"/>
</dbReference>
<name>A0A1H3DNJ9_ALLWA</name>
<sequence>MFWNENEPDIPLVAHDIVDVLFTITCKCLPVDHAYALSQAVRALLPWCDDEPRLGVHTIHVAGSQNGWERPAHSPEALIMVSRRTKLMIRVPTARVEDLVARLSGQQLDIRGQSLQIGAAKPKPLSQETTIFARYVAADANADAERFSDESRFLEATADTLRALNIQVRKALCGKTMTLYTPDGPVRARALMLAGLTREESVRLQCEGLGPHRALGCGLFIPHKGIEAVKGG</sequence>
<evidence type="ECO:0000313" key="1">
    <source>
        <dbReference type="EMBL" id="SDX67986.1"/>
    </source>
</evidence>
<accession>A0A1H3DNJ9</accession>
<dbReference type="Proteomes" id="UP000198672">
    <property type="component" value="Unassembled WGS sequence"/>
</dbReference>
<dbReference type="Pfam" id="PF09559">
    <property type="entry name" value="Cas6"/>
    <property type="match status" value="1"/>
</dbReference>
<reference evidence="2" key="1">
    <citation type="submission" date="2016-10" db="EMBL/GenBank/DDBJ databases">
        <authorList>
            <person name="Varghese N."/>
            <person name="Submissions S."/>
        </authorList>
    </citation>
    <scope>NUCLEOTIDE SEQUENCE [LARGE SCALE GENOMIC DNA]</scope>
    <source>
        <strain evidence="2">DSM 173</strain>
    </source>
</reference>
<dbReference type="AlphaFoldDB" id="A0A1H3DNJ9"/>
<dbReference type="NCBIfam" id="TIGR02807">
    <property type="entry name" value="cas6_cmx6"/>
    <property type="match status" value="1"/>
</dbReference>
<dbReference type="OrthoDB" id="9779370at2"/>
<protein>
    <submittedName>
        <fullName evidence="1">CRISPR-associated protein Cas6, subtype MYXAN</fullName>
    </submittedName>
</protein>
<keyword evidence="2" id="KW-1185">Reference proteome</keyword>
<dbReference type="InterPro" id="IPR014174">
    <property type="entry name" value="CRISPR-assoc_prot_Cas6/Cmx6"/>
</dbReference>